<feature type="transmembrane region" description="Helical" evidence="3">
    <location>
        <begin position="12"/>
        <end position="30"/>
    </location>
</feature>
<feature type="transmembrane region" description="Helical" evidence="3">
    <location>
        <begin position="92"/>
        <end position="111"/>
    </location>
</feature>
<feature type="transmembrane region" description="Helical" evidence="3">
    <location>
        <begin position="155"/>
        <end position="176"/>
    </location>
</feature>
<dbReference type="InterPro" id="IPR002656">
    <property type="entry name" value="Acyl_transf_3_dom"/>
</dbReference>
<dbReference type="GO" id="GO:0016747">
    <property type="term" value="F:acyltransferase activity, transferring groups other than amino-acyl groups"/>
    <property type="evidence" value="ECO:0007669"/>
    <property type="project" value="InterPro"/>
</dbReference>
<comment type="subcellular location">
    <subcellularLocation>
        <location evidence="1">Membrane</location>
    </subcellularLocation>
</comment>
<evidence type="ECO:0000256" key="1">
    <source>
        <dbReference type="ARBA" id="ARBA00004370"/>
    </source>
</evidence>
<dbReference type="PANTHER" id="PTHR23028">
    <property type="entry name" value="ACETYLTRANSFERASE"/>
    <property type="match status" value="1"/>
</dbReference>
<feature type="transmembrane region" description="Helical" evidence="3">
    <location>
        <begin position="274"/>
        <end position="292"/>
    </location>
</feature>
<feature type="domain" description="Acyltransferase 3" evidence="4">
    <location>
        <begin position="5"/>
        <end position="355"/>
    </location>
</feature>
<keyword evidence="3" id="KW-0812">Transmembrane</keyword>
<feature type="transmembrane region" description="Helical" evidence="3">
    <location>
        <begin position="50"/>
        <end position="71"/>
    </location>
</feature>
<feature type="transmembrane region" description="Helical" evidence="3">
    <location>
        <begin position="337"/>
        <end position="358"/>
    </location>
</feature>
<evidence type="ECO:0000256" key="3">
    <source>
        <dbReference type="SAM" id="Phobius"/>
    </source>
</evidence>
<dbReference type="InterPro" id="IPR050879">
    <property type="entry name" value="Acyltransferase_3"/>
</dbReference>
<feature type="transmembrane region" description="Helical" evidence="3">
    <location>
        <begin position="205"/>
        <end position="223"/>
    </location>
</feature>
<feature type="transmembrane region" description="Helical" evidence="3">
    <location>
        <begin position="244"/>
        <end position="262"/>
    </location>
</feature>
<accession>A0A9C7G6F1</accession>
<dbReference type="GO" id="GO:0009103">
    <property type="term" value="P:lipopolysaccharide biosynthetic process"/>
    <property type="evidence" value="ECO:0007669"/>
    <property type="project" value="TreeGrafter"/>
</dbReference>
<evidence type="ECO:0000256" key="2">
    <source>
        <dbReference type="ARBA" id="ARBA00007400"/>
    </source>
</evidence>
<comment type="caution">
    <text evidence="5">The sequence shown here is derived from an EMBL/GenBank/DDBJ whole genome shotgun (WGS) entry which is preliminary data.</text>
</comment>
<keyword evidence="3" id="KW-1133">Transmembrane helix</keyword>
<comment type="similarity">
    <text evidence="2">Belongs to the acyltransferase 3 family.</text>
</comment>
<dbReference type="AlphaFoldDB" id="A0A9C7G6F1"/>
<gene>
    <name evidence="5" type="ORF">NEOCIP111885_00271</name>
</gene>
<dbReference type="Pfam" id="PF01757">
    <property type="entry name" value="Acyl_transf_3"/>
    <property type="match status" value="1"/>
</dbReference>
<dbReference type="PANTHER" id="PTHR23028:SF53">
    <property type="entry name" value="ACYL_TRANSF_3 DOMAIN-CONTAINING PROTEIN"/>
    <property type="match status" value="1"/>
</dbReference>
<proteinExistence type="inferred from homology"/>
<organism evidence="5 6">
    <name type="scientific">Pseudoneobacillus rhizosphaerae</name>
    <dbReference type="NCBI Taxonomy" id="2880968"/>
    <lineage>
        <taxon>Bacteria</taxon>
        <taxon>Bacillati</taxon>
        <taxon>Bacillota</taxon>
        <taxon>Bacilli</taxon>
        <taxon>Bacillales</taxon>
        <taxon>Bacillaceae</taxon>
        <taxon>Pseudoneobacillus</taxon>
    </lineage>
</organism>
<keyword evidence="6" id="KW-1185">Reference proteome</keyword>
<dbReference type="EMBL" id="CAKJTG010000001">
    <property type="protein sequence ID" value="CAG9606583.1"/>
    <property type="molecule type" value="Genomic_DNA"/>
</dbReference>
<dbReference type="Proteomes" id="UP000789845">
    <property type="component" value="Unassembled WGS sequence"/>
</dbReference>
<protein>
    <recommendedName>
        <fullName evidence="4">Acyltransferase 3 domain-containing protein</fullName>
    </recommendedName>
</protein>
<dbReference type="GO" id="GO:0016020">
    <property type="term" value="C:membrane"/>
    <property type="evidence" value="ECO:0007669"/>
    <property type="project" value="TreeGrafter"/>
</dbReference>
<dbReference type="RefSeq" id="WP_230494862.1">
    <property type="nucleotide sequence ID" value="NZ_CAKJTG010000001.1"/>
</dbReference>
<evidence type="ECO:0000259" key="4">
    <source>
        <dbReference type="Pfam" id="PF01757"/>
    </source>
</evidence>
<name>A0A9C7G6F1_9BACI</name>
<sequence length="384" mass="44177">MRRYEELDSLRGLAALSVVFCHFLLIYPALDYLNNINNDFWFFKFTPLHLLWSGHEAVILFFILSGFVLSLPFYSGKSVDYITFLTKRICRIYLPYIIAVVFSLAGCVVLYNGNLTGLSEWINVRWDDQISLKMIIGYVSLIFLPSYSGNEYNPALWSLVHEMRISIIFPIIIFFINRLDWKVSVLTAALLSFLGFVGKQAGLHFLLSDFLFSLQYLFMFVIGSLMAKHKDCLATQYSKLSRPVHGLALIAGILCYTYSWWFFYDIKILHLEVINDWVITLGAAIFIIYSLFSKVTKILLLFKPVHFLGEISYSLYLFHGLVLLSLLHILHDSLSTWIILMCSLFVSIGISTISYYLIEKPSITLGRKIASQLTEKQKVFKKSA</sequence>
<evidence type="ECO:0000313" key="6">
    <source>
        <dbReference type="Proteomes" id="UP000789845"/>
    </source>
</evidence>
<reference evidence="5" key="1">
    <citation type="submission" date="2021-10" db="EMBL/GenBank/DDBJ databases">
        <authorList>
            <person name="Criscuolo A."/>
        </authorList>
    </citation>
    <scope>NUCLEOTIDE SEQUENCE</scope>
    <source>
        <strain evidence="5">CIP111885</strain>
    </source>
</reference>
<keyword evidence="3" id="KW-0472">Membrane</keyword>
<evidence type="ECO:0000313" key="5">
    <source>
        <dbReference type="EMBL" id="CAG9606583.1"/>
    </source>
</evidence>